<comment type="caution">
    <text evidence="3">The sequence shown here is derived from an EMBL/GenBank/DDBJ whole genome shotgun (WGS) entry which is preliminary data.</text>
</comment>
<sequence length="168" mass="18565">MHYIEAVLAVAVIVADVKECSWCVIATMVAAGWSSQLNGGFIVCIGEQMGIKHIKKLKMLITLIYYLWRAPNRLSGLLLLLCSIGVEGLLMVFCFGMRRLEAMKNKHKKAKTEENEDFLGCEKIKFGDVVQALPKLVAIPKALKSSQDASQERPGIDLPPPILTPPSR</sequence>
<organism evidence="3 4">
    <name type="scientific">Camellia sinensis var. sinensis</name>
    <name type="common">China tea</name>
    <dbReference type="NCBI Taxonomy" id="542762"/>
    <lineage>
        <taxon>Eukaryota</taxon>
        <taxon>Viridiplantae</taxon>
        <taxon>Streptophyta</taxon>
        <taxon>Embryophyta</taxon>
        <taxon>Tracheophyta</taxon>
        <taxon>Spermatophyta</taxon>
        <taxon>Magnoliopsida</taxon>
        <taxon>eudicotyledons</taxon>
        <taxon>Gunneridae</taxon>
        <taxon>Pentapetalae</taxon>
        <taxon>asterids</taxon>
        <taxon>Ericales</taxon>
        <taxon>Theaceae</taxon>
        <taxon>Camellia</taxon>
    </lineage>
</organism>
<dbReference type="AlphaFoldDB" id="A0A4S4DZQ9"/>
<gene>
    <name evidence="3" type="ORF">TEA_009744</name>
</gene>
<dbReference type="STRING" id="542762.A0A4S4DZQ9"/>
<dbReference type="PANTHER" id="PTHR37218">
    <property type="entry name" value="COILED-COIL PROTEIN"/>
    <property type="match status" value="1"/>
</dbReference>
<name>A0A4S4DZQ9_CAMSN</name>
<reference evidence="3 4" key="1">
    <citation type="journal article" date="2018" name="Proc. Natl. Acad. Sci. U.S.A.">
        <title>Draft genome sequence of Camellia sinensis var. sinensis provides insights into the evolution of the tea genome and tea quality.</title>
        <authorList>
            <person name="Wei C."/>
            <person name="Yang H."/>
            <person name="Wang S."/>
            <person name="Zhao J."/>
            <person name="Liu C."/>
            <person name="Gao L."/>
            <person name="Xia E."/>
            <person name="Lu Y."/>
            <person name="Tai Y."/>
            <person name="She G."/>
            <person name="Sun J."/>
            <person name="Cao H."/>
            <person name="Tong W."/>
            <person name="Gao Q."/>
            <person name="Li Y."/>
            <person name="Deng W."/>
            <person name="Jiang X."/>
            <person name="Wang W."/>
            <person name="Chen Q."/>
            <person name="Zhang S."/>
            <person name="Li H."/>
            <person name="Wu J."/>
            <person name="Wang P."/>
            <person name="Li P."/>
            <person name="Shi C."/>
            <person name="Zheng F."/>
            <person name="Jian J."/>
            <person name="Huang B."/>
            <person name="Shan D."/>
            <person name="Shi M."/>
            <person name="Fang C."/>
            <person name="Yue Y."/>
            <person name="Li F."/>
            <person name="Li D."/>
            <person name="Wei S."/>
            <person name="Han B."/>
            <person name="Jiang C."/>
            <person name="Yin Y."/>
            <person name="Xia T."/>
            <person name="Zhang Z."/>
            <person name="Bennetzen J.L."/>
            <person name="Zhao S."/>
            <person name="Wan X."/>
        </authorList>
    </citation>
    <scope>NUCLEOTIDE SEQUENCE [LARGE SCALE GENOMIC DNA]</scope>
    <source>
        <strain evidence="4">cv. Shuchazao</strain>
        <tissue evidence="3">Leaf</tissue>
    </source>
</reference>
<dbReference type="EMBL" id="SDRB02008885">
    <property type="protein sequence ID" value="THG08988.1"/>
    <property type="molecule type" value="Genomic_DNA"/>
</dbReference>
<evidence type="ECO:0000256" key="1">
    <source>
        <dbReference type="SAM" id="MobiDB-lite"/>
    </source>
</evidence>
<keyword evidence="2" id="KW-0812">Transmembrane</keyword>
<feature type="compositionally biased region" description="Pro residues" evidence="1">
    <location>
        <begin position="157"/>
        <end position="168"/>
    </location>
</feature>
<evidence type="ECO:0000313" key="3">
    <source>
        <dbReference type="EMBL" id="THG08988.1"/>
    </source>
</evidence>
<keyword evidence="2" id="KW-0472">Membrane</keyword>
<proteinExistence type="predicted"/>
<protein>
    <submittedName>
        <fullName evidence="3">Uncharacterized protein</fullName>
    </submittedName>
</protein>
<feature type="transmembrane region" description="Helical" evidence="2">
    <location>
        <begin position="74"/>
        <end position="96"/>
    </location>
</feature>
<accession>A0A4S4DZQ9</accession>
<dbReference type="PANTHER" id="PTHR37218:SF2">
    <property type="entry name" value="COILED-COIL PROTEIN"/>
    <property type="match status" value="1"/>
</dbReference>
<feature type="region of interest" description="Disordered" evidence="1">
    <location>
        <begin position="144"/>
        <end position="168"/>
    </location>
</feature>
<dbReference type="Proteomes" id="UP000306102">
    <property type="component" value="Unassembled WGS sequence"/>
</dbReference>
<evidence type="ECO:0000256" key="2">
    <source>
        <dbReference type="SAM" id="Phobius"/>
    </source>
</evidence>
<keyword evidence="4" id="KW-1185">Reference proteome</keyword>
<keyword evidence="2" id="KW-1133">Transmembrane helix</keyword>
<evidence type="ECO:0000313" key="4">
    <source>
        <dbReference type="Proteomes" id="UP000306102"/>
    </source>
</evidence>